<dbReference type="Proteomes" id="UP000714275">
    <property type="component" value="Unassembled WGS sequence"/>
</dbReference>
<evidence type="ECO:0000256" key="4">
    <source>
        <dbReference type="ARBA" id="ARBA00038147"/>
    </source>
</evidence>
<dbReference type="PANTHER" id="PTHR45625:SF4">
    <property type="entry name" value="PEPTIDYLPROLYL ISOMERASE DOMAIN AND WD REPEAT-CONTAINING PROTEIN 1"/>
    <property type="match status" value="1"/>
</dbReference>
<sequence length="141" mass="15508">MDSVVLETSLGDVQLELYWNHAPRTCQNFAELAKRGYYNGVVFHRIIADFMIQGGDPTGTGRGGTSIYGQKFEDEIHPELRFTGAGILAMANSGPNTNDGKHTIFGRVSSGMRVVQRLGAVAVDAQDRPREDVKIHKARTM</sequence>
<dbReference type="SUPFAM" id="SSF50891">
    <property type="entry name" value="Cyclophilin-like"/>
    <property type="match status" value="1"/>
</dbReference>
<keyword evidence="8" id="KW-1185">Reference proteome</keyword>
<dbReference type="InterPro" id="IPR002130">
    <property type="entry name" value="Cyclophilin-type_PPIase_dom"/>
</dbReference>
<feature type="domain" description="PPIase cyclophilin-type" evidence="6">
    <location>
        <begin position="1"/>
        <end position="140"/>
    </location>
</feature>
<accession>A0A9P7D7J5</accession>
<keyword evidence="3 5" id="KW-0413">Isomerase</keyword>
<dbReference type="GO" id="GO:0006457">
    <property type="term" value="P:protein folding"/>
    <property type="evidence" value="ECO:0007669"/>
    <property type="project" value="InterPro"/>
</dbReference>
<dbReference type="PROSITE" id="PS00170">
    <property type="entry name" value="CSA_PPIASE_1"/>
    <property type="match status" value="1"/>
</dbReference>
<comment type="catalytic activity">
    <reaction evidence="1 5">
        <text>[protein]-peptidylproline (omega=180) = [protein]-peptidylproline (omega=0)</text>
        <dbReference type="Rhea" id="RHEA:16237"/>
        <dbReference type="Rhea" id="RHEA-COMP:10747"/>
        <dbReference type="Rhea" id="RHEA-COMP:10748"/>
        <dbReference type="ChEBI" id="CHEBI:83833"/>
        <dbReference type="ChEBI" id="CHEBI:83834"/>
        <dbReference type="EC" id="5.2.1.8"/>
    </reaction>
</comment>
<dbReference type="Pfam" id="PF00160">
    <property type="entry name" value="Pro_isomerase"/>
    <property type="match status" value="1"/>
</dbReference>
<evidence type="ECO:0000259" key="6">
    <source>
        <dbReference type="PROSITE" id="PS50072"/>
    </source>
</evidence>
<evidence type="ECO:0000256" key="3">
    <source>
        <dbReference type="ARBA" id="ARBA00023235"/>
    </source>
</evidence>
<dbReference type="InterPro" id="IPR044666">
    <property type="entry name" value="Cyclophilin_A-like"/>
</dbReference>
<dbReference type="GO" id="GO:0003755">
    <property type="term" value="F:peptidyl-prolyl cis-trans isomerase activity"/>
    <property type="evidence" value="ECO:0007669"/>
    <property type="project" value="UniProtKB-UniRule"/>
</dbReference>
<comment type="function">
    <text evidence="5">PPIases accelerate the folding of proteins. It catalyzes the cis-trans isomerization of proline imidic peptide bonds in oligopeptides.</text>
</comment>
<evidence type="ECO:0000256" key="1">
    <source>
        <dbReference type="ARBA" id="ARBA00000971"/>
    </source>
</evidence>
<dbReference type="GO" id="GO:0071013">
    <property type="term" value="C:catalytic step 2 spliceosome"/>
    <property type="evidence" value="ECO:0007669"/>
    <property type="project" value="TreeGrafter"/>
</dbReference>
<evidence type="ECO:0000256" key="2">
    <source>
        <dbReference type="ARBA" id="ARBA00023110"/>
    </source>
</evidence>
<dbReference type="InterPro" id="IPR020892">
    <property type="entry name" value="Cyclophilin-type_PPIase_CS"/>
</dbReference>
<evidence type="ECO:0000313" key="7">
    <source>
        <dbReference type="EMBL" id="KAG1782369.1"/>
    </source>
</evidence>
<dbReference type="InterPro" id="IPR029000">
    <property type="entry name" value="Cyclophilin-like_dom_sf"/>
</dbReference>
<evidence type="ECO:0000313" key="8">
    <source>
        <dbReference type="Proteomes" id="UP000714275"/>
    </source>
</evidence>
<protein>
    <recommendedName>
        <fullName evidence="5">Peptidyl-prolyl cis-trans isomerase</fullName>
        <shortName evidence="5">PPIase</shortName>
        <ecNumber evidence="5">5.2.1.8</ecNumber>
    </recommendedName>
</protein>
<comment type="similarity">
    <text evidence="4">Belongs to the cyclophilin-type PPIase family. PPIL1 subfamily.</text>
</comment>
<dbReference type="OrthoDB" id="271386at2759"/>
<dbReference type="PRINTS" id="PR00153">
    <property type="entry name" value="CSAPPISMRASE"/>
</dbReference>
<proteinExistence type="inferred from homology"/>
<dbReference type="PROSITE" id="PS50072">
    <property type="entry name" value="CSA_PPIASE_2"/>
    <property type="match status" value="1"/>
</dbReference>
<keyword evidence="2 5" id="KW-0697">Rotamase</keyword>
<reference evidence="7" key="1">
    <citation type="journal article" date="2020" name="New Phytol.">
        <title>Comparative genomics reveals dynamic genome evolution in host specialist ectomycorrhizal fungi.</title>
        <authorList>
            <person name="Lofgren L.A."/>
            <person name="Nguyen N.H."/>
            <person name="Vilgalys R."/>
            <person name="Ruytinx J."/>
            <person name="Liao H.L."/>
            <person name="Branco S."/>
            <person name="Kuo A."/>
            <person name="LaButti K."/>
            <person name="Lipzen A."/>
            <person name="Andreopoulos W."/>
            <person name="Pangilinan J."/>
            <person name="Riley R."/>
            <person name="Hundley H."/>
            <person name="Na H."/>
            <person name="Barry K."/>
            <person name="Grigoriev I.V."/>
            <person name="Stajich J.E."/>
            <person name="Kennedy P.G."/>
        </authorList>
    </citation>
    <scope>NUCLEOTIDE SEQUENCE</scope>
    <source>
        <strain evidence="7">DOB743</strain>
    </source>
</reference>
<dbReference type="InterPro" id="IPR024936">
    <property type="entry name" value="Cyclophilin-type_PPIase"/>
</dbReference>
<dbReference type="Gene3D" id="2.40.100.10">
    <property type="entry name" value="Cyclophilin-like"/>
    <property type="match status" value="1"/>
</dbReference>
<name>A0A9P7D7J5_9AGAM</name>
<comment type="caution">
    <text evidence="7">The sequence shown here is derived from an EMBL/GenBank/DDBJ whole genome shotgun (WGS) entry which is preliminary data.</text>
</comment>
<dbReference type="AlphaFoldDB" id="A0A9P7D7J5"/>
<dbReference type="EMBL" id="JABBWD010000003">
    <property type="protein sequence ID" value="KAG1782369.1"/>
    <property type="molecule type" value="Genomic_DNA"/>
</dbReference>
<organism evidence="7 8">
    <name type="scientific">Suillus placidus</name>
    <dbReference type="NCBI Taxonomy" id="48579"/>
    <lineage>
        <taxon>Eukaryota</taxon>
        <taxon>Fungi</taxon>
        <taxon>Dikarya</taxon>
        <taxon>Basidiomycota</taxon>
        <taxon>Agaricomycotina</taxon>
        <taxon>Agaricomycetes</taxon>
        <taxon>Agaricomycetidae</taxon>
        <taxon>Boletales</taxon>
        <taxon>Suillineae</taxon>
        <taxon>Suillaceae</taxon>
        <taxon>Suillus</taxon>
    </lineage>
</organism>
<dbReference type="PANTHER" id="PTHR45625">
    <property type="entry name" value="PEPTIDYL-PROLYL CIS-TRANS ISOMERASE-RELATED"/>
    <property type="match status" value="1"/>
</dbReference>
<dbReference type="PIRSF" id="PIRSF001467">
    <property type="entry name" value="Peptidylpro_ismrse"/>
    <property type="match status" value="1"/>
</dbReference>
<gene>
    <name evidence="7" type="ORF">EV702DRAFT_1063912</name>
</gene>
<evidence type="ECO:0000256" key="5">
    <source>
        <dbReference type="RuleBase" id="RU363019"/>
    </source>
</evidence>
<dbReference type="EC" id="5.2.1.8" evidence="5"/>